<evidence type="ECO:0000313" key="1">
    <source>
        <dbReference type="EMBL" id="PLT85081.1"/>
    </source>
</evidence>
<dbReference type="Proteomes" id="UP000234840">
    <property type="component" value="Unassembled WGS sequence"/>
</dbReference>
<protein>
    <submittedName>
        <fullName evidence="1">Uncharacterized protein</fullName>
    </submittedName>
</protein>
<dbReference type="EMBL" id="NIHW01000026">
    <property type="protein sequence ID" value="PLT85081.1"/>
    <property type="molecule type" value="Genomic_DNA"/>
</dbReference>
<gene>
    <name evidence="1" type="ORF">CDL20_10500</name>
</gene>
<comment type="caution">
    <text evidence="1">The sequence shown here is derived from an EMBL/GenBank/DDBJ whole genome shotgun (WGS) entry which is preliminary data.</text>
</comment>
<reference evidence="1 2" key="1">
    <citation type="journal article" date="2017" name="Genome Med.">
        <title>A novel Ruminococcus gnavus clade enriched in inflammatory bowel disease patients.</title>
        <authorList>
            <person name="Hall A.B."/>
            <person name="Yassour M."/>
            <person name="Sauk J."/>
            <person name="Garner A."/>
            <person name="Jiang X."/>
            <person name="Arthur T."/>
            <person name="Lagoudas G.K."/>
            <person name="Vatanen T."/>
            <person name="Fornelos N."/>
            <person name="Wilson R."/>
            <person name="Bertha M."/>
            <person name="Cohen M."/>
            <person name="Garber J."/>
            <person name="Khalili H."/>
            <person name="Gevers D."/>
            <person name="Ananthakrishnan A.N."/>
            <person name="Kugathasan S."/>
            <person name="Lander E.S."/>
            <person name="Blainey P."/>
            <person name="Vlamakis H."/>
            <person name="Xavier R.J."/>
            <person name="Huttenhower C."/>
        </authorList>
    </citation>
    <scope>NUCLEOTIDE SEQUENCE [LARGE SCALE GENOMIC DNA]</scope>
    <source>
        <strain evidence="1 2">RJX1128</strain>
    </source>
</reference>
<evidence type="ECO:0000313" key="2">
    <source>
        <dbReference type="Proteomes" id="UP000234840"/>
    </source>
</evidence>
<name>A0A2N5PYR0_MEDGN</name>
<sequence>MYIKIYTKSQLILLRRLKPLLKKKYQLPDEIMDKIEIILKDRKLGKSGFVAILLEPIANDITGIKDILDCYPRKLHIGEDIEDVSVIDDGSWLTRYREWYLDTLKLQDDGSKVYAIYSMTLKALYGEEH</sequence>
<accession>A0A2N5PYR0</accession>
<organism evidence="1 2">
    <name type="scientific">Mediterraneibacter gnavus</name>
    <name type="common">Ruminococcus gnavus</name>
    <dbReference type="NCBI Taxonomy" id="33038"/>
    <lineage>
        <taxon>Bacteria</taxon>
        <taxon>Bacillati</taxon>
        <taxon>Bacillota</taxon>
        <taxon>Clostridia</taxon>
        <taxon>Lachnospirales</taxon>
        <taxon>Lachnospiraceae</taxon>
        <taxon>Mediterraneibacter</taxon>
    </lineage>
</organism>
<dbReference type="RefSeq" id="WP_101882645.1">
    <property type="nucleotide sequence ID" value="NZ_NIHW01000026.1"/>
</dbReference>
<dbReference type="AlphaFoldDB" id="A0A2N5PYR0"/>
<proteinExistence type="predicted"/>